<dbReference type="Gene3D" id="1.10.287.130">
    <property type="match status" value="1"/>
</dbReference>
<dbReference type="InterPro" id="IPR001789">
    <property type="entry name" value="Sig_transdc_resp-reg_receiver"/>
</dbReference>
<dbReference type="InterPro" id="IPR009057">
    <property type="entry name" value="Homeodomain-like_sf"/>
</dbReference>
<dbReference type="PROSITE" id="PS50109">
    <property type="entry name" value="HIS_KIN"/>
    <property type="match status" value="1"/>
</dbReference>
<dbReference type="PANTHER" id="PTHR43547:SF2">
    <property type="entry name" value="HYBRID SIGNAL TRANSDUCTION HISTIDINE KINASE C"/>
    <property type="match status" value="1"/>
</dbReference>
<dbReference type="GO" id="GO:0003700">
    <property type="term" value="F:DNA-binding transcription factor activity"/>
    <property type="evidence" value="ECO:0007669"/>
    <property type="project" value="InterPro"/>
</dbReference>
<keyword evidence="5" id="KW-0547">Nucleotide-binding</keyword>
<evidence type="ECO:0000256" key="8">
    <source>
        <dbReference type="ARBA" id="ARBA00023012"/>
    </source>
</evidence>
<dbReference type="Pfam" id="PF07495">
    <property type="entry name" value="Y_Y_Y"/>
    <property type="match status" value="1"/>
</dbReference>
<dbReference type="PROSITE" id="PS01124">
    <property type="entry name" value="HTH_ARAC_FAMILY_2"/>
    <property type="match status" value="1"/>
</dbReference>
<dbReference type="GO" id="GO:0000155">
    <property type="term" value="F:phosphorelay sensor kinase activity"/>
    <property type="evidence" value="ECO:0007669"/>
    <property type="project" value="InterPro"/>
</dbReference>
<evidence type="ECO:0000313" key="17">
    <source>
        <dbReference type="EMBL" id="OKS85880.1"/>
    </source>
</evidence>
<dbReference type="FunFam" id="2.60.40.10:FF:000791">
    <property type="entry name" value="Two-component system sensor histidine kinase/response regulator"/>
    <property type="match status" value="1"/>
</dbReference>
<evidence type="ECO:0000256" key="11">
    <source>
        <dbReference type="ARBA" id="ARBA00023163"/>
    </source>
</evidence>
<dbReference type="Gene3D" id="2.130.10.10">
    <property type="entry name" value="YVTN repeat-like/Quinoprotein amine dehydrogenase"/>
    <property type="match status" value="3"/>
</dbReference>
<name>A0A1Q5ZVV3_9SPHI</name>
<dbReference type="SUPFAM" id="SSF46689">
    <property type="entry name" value="Homeodomain-like"/>
    <property type="match status" value="1"/>
</dbReference>
<dbReference type="PRINTS" id="PR00344">
    <property type="entry name" value="BCTRLSENSOR"/>
</dbReference>
<dbReference type="InterPro" id="IPR004358">
    <property type="entry name" value="Sig_transdc_His_kin-like_C"/>
</dbReference>
<evidence type="ECO:0000256" key="13">
    <source>
        <dbReference type="SAM" id="SignalP"/>
    </source>
</evidence>
<feature type="domain" description="Response regulatory" evidence="16">
    <location>
        <begin position="1095"/>
        <end position="1210"/>
    </location>
</feature>
<dbReference type="GO" id="GO:0043565">
    <property type="term" value="F:sequence-specific DNA binding"/>
    <property type="evidence" value="ECO:0007669"/>
    <property type="project" value="InterPro"/>
</dbReference>
<feature type="chain" id="PRO_5012140682" description="histidine kinase" evidence="13">
    <location>
        <begin position="22"/>
        <end position="1356"/>
    </location>
</feature>
<keyword evidence="8" id="KW-0902">Two-component regulatory system</keyword>
<dbReference type="FunFam" id="1.10.287.130:FF:000045">
    <property type="entry name" value="Two-component system sensor histidine kinase/response regulator"/>
    <property type="match status" value="1"/>
</dbReference>
<dbReference type="PANTHER" id="PTHR43547">
    <property type="entry name" value="TWO-COMPONENT HISTIDINE KINASE"/>
    <property type="match status" value="1"/>
</dbReference>
<proteinExistence type="predicted"/>
<keyword evidence="4" id="KW-0808">Transferase</keyword>
<dbReference type="EMBL" id="MPPL01000001">
    <property type="protein sequence ID" value="OKS85880.1"/>
    <property type="molecule type" value="Genomic_DNA"/>
</dbReference>
<evidence type="ECO:0000256" key="12">
    <source>
        <dbReference type="PROSITE-ProRule" id="PRU00169"/>
    </source>
</evidence>
<feature type="modified residue" description="4-aspartylphosphate" evidence="12">
    <location>
        <position position="1143"/>
    </location>
</feature>
<evidence type="ECO:0000259" key="14">
    <source>
        <dbReference type="PROSITE" id="PS01124"/>
    </source>
</evidence>
<dbReference type="SMART" id="SM00448">
    <property type="entry name" value="REC"/>
    <property type="match status" value="1"/>
</dbReference>
<keyword evidence="13" id="KW-0732">Signal</keyword>
<evidence type="ECO:0000256" key="2">
    <source>
        <dbReference type="ARBA" id="ARBA00012438"/>
    </source>
</evidence>
<reference evidence="17 18" key="1">
    <citation type="submission" date="2016-11" db="EMBL/GenBank/DDBJ databases">
        <title>Whole Genome Sequencing of Mucilaginibacter polytrichastri RG4-7(T) isolated from the moss sample.</title>
        <authorList>
            <person name="Li Y."/>
        </authorList>
    </citation>
    <scope>NUCLEOTIDE SEQUENCE [LARGE SCALE GENOMIC DNA]</scope>
    <source>
        <strain evidence="17 18">RG4-7</strain>
    </source>
</reference>
<dbReference type="Gene3D" id="3.30.565.10">
    <property type="entry name" value="Histidine kinase-like ATPase, C-terminal domain"/>
    <property type="match status" value="1"/>
</dbReference>
<evidence type="ECO:0000256" key="4">
    <source>
        <dbReference type="ARBA" id="ARBA00022679"/>
    </source>
</evidence>
<dbReference type="InterPro" id="IPR011123">
    <property type="entry name" value="Y_Y_Y"/>
</dbReference>
<dbReference type="InterPro" id="IPR018062">
    <property type="entry name" value="HTH_AraC-typ_CS"/>
</dbReference>
<dbReference type="InterPro" id="IPR003961">
    <property type="entry name" value="FN3_dom"/>
</dbReference>
<dbReference type="STRING" id="1302689.RG47T_1326"/>
<dbReference type="InterPro" id="IPR003661">
    <property type="entry name" value="HisK_dim/P_dom"/>
</dbReference>
<dbReference type="SMART" id="SM00388">
    <property type="entry name" value="HisKA"/>
    <property type="match status" value="1"/>
</dbReference>
<dbReference type="PROSITE" id="PS50110">
    <property type="entry name" value="RESPONSE_REGULATORY"/>
    <property type="match status" value="1"/>
</dbReference>
<dbReference type="PROSITE" id="PS00041">
    <property type="entry name" value="HTH_ARAC_FAMILY_1"/>
    <property type="match status" value="1"/>
</dbReference>
<dbReference type="InterPro" id="IPR005467">
    <property type="entry name" value="His_kinase_dom"/>
</dbReference>
<evidence type="ECO:0000256" key="3">
    <source>
        <dbReference type="ARBA" id="ARBA00022553"/>
    </source>
</evidence>
<dbReference type="SUPFAM" id="SSF47384">
    <property type="entry name" value="Homodimeric domain of signal transducing histidine kinase"/>
    <property type="match status" value="1"/>
</dbReference>
<keyword evidence="18" id="KW-1185">Reference proteome</keyword>
<feature type="domain" description="Histidine kinase" evidence="15">
    <location>
        <begin position="842"/>
        <end position="1062"/>
    </location>
</feature>
<dbReference type="InterPro" id="IPR003594">
    <property type="entry name" value="HATPase_dom"/>
</dbReference>
<keyword evidence="11" id="KW-0804">Transcription</keyword>
<keyword evidence="7" id="KW-0067">ATP-binding</keyword>
<comment type="catalytic activity">
    <reaction evidence="1">
        <text>ATP + protein L-histidine = ADP + protein N-phospho-L-histidine.</text>
        <dbReference type="EC" id="2.7.13.3"/>
    </reaction>
</comment>
<dbReference type="RefSeq" id="WP_074488656.1">
    <property type="nucleotide sequence ID" value="NZ_FPAM01000002.1"/>
</dbReference>
<keyword evidence="9" id="KW-0805">Transcription regulation</keyword>
<dbReference type="InterPro" id="IPR011006">
    <property type="entry name" value="CheY-like_superfamily"/>
</dbReference>
<dbReference type="InterPro" id="IPR015943">
    <property type="entry name" value="WD40/YVTN_repeat-like_dom_sf"/>
</dbReference>
<dbReference type="Pfam" id="PF02518">
    <property type="entry name" value="HATPase_c"/>
    <property type="match status" value="1"/>
</dbReference>
<dbReference type="SUPFAM" id="SSF52172">
    <property type="entry name" value="CheY-like"/>
    <property type="match status" value="1"/>
</dbReference>
<dbReference type="Gene3D" id="2.60.40.10">
    <property type="entry name" value="Immunoglobulins"/>
    <property type="match status" value="1"/>
</dbReference>
<keyword evidence="6" id="KW-0418">Kinase</keyword>
<dbReference type="Pfam" id="PF00072">
    <property type="entry name" value="Response_reg"/>
    <property type="match status" value="1"/>
</dbReference>
<evidence type="ECO:0000256" key="7">
    <source>
        <dbReference type="ARBA" id="ARBA00022840"/>
    </source>
</evidence>
<keyword evidence="10" id="KW-0238">DNA-binding</keyword>
<feature type="signal peptide" evidence="13">
    <location>
        <begin position="1"/>
        <end position="21"/>
    </location>
</feature>
<sequence length="1356" mass="152610">MRKAIFNSLLFALLAPSFLQGYGQQALNFTSLTTKNGLSSNVVNAVLKDSYGWVWFATADGLNRFDGTNFTVYRHRDGDINSLPINEILSLYEDKTGRLWIGTGGGALVYYDRTHDTFHQYRAGAVWKKLQTEPILAISGDYLGRLWVSGFSGIHIIDLKTNTTTNPTFVNSKAPTVAFGFLEDSKQRMWMGTNLGLFCFNLKSGEVKQYVHNEQDKKTIGPGIIKAIAEDNSGRMWFGTHSGLSVLQPDEKGFTNFPNTRVLVIAPDNGYLWLGTDSGLVIFNTRNLKSERYLPQLRNNYSLSAKAISSIYIDKSSVYWIGTSNGGINKFDRNLALLNVKLNNPFDPQGLAGPNVNTFAEHPKGAIFTGTDNGLQVFDKTTSLFKTIRIDAQHETSENHISVLSLKYAKTGKLWIGTLQHGLYILDQSTGKCEHIMKESVGKHISQNDVYCIEEDQMGRMWIGTNGGGTDIYDPKTGQFYNYSQLFNTGSLHNKTINNFIRTITPINNDEVWVGTWGGGIIVFNINTASITLYNKTANALPNNLILSVLQDEAGKTWVATNGGGIDEFDAKHARFKPYLEDEGLINDIVYKILQNKNGLFWLSTSRGIVSLDLRTRKTNIYGKQNGVQDSPFIRGAGLETANGMLFFGGQDGFNYFVPQQLPENNEISKVVLTGLKVDNNLITAGENSPIKQQISIAKKINLAYHQNFSISYTALNYTDARQYQYSYMLKGFDTRWNYVGRTSTAYFTNLDPGTYTFLVRASNSKGVWSTAPTAVSITVLPPWWRTVYAYIIYILTAATTLFYIRYRSIKNIKRKLAIEVEKRETKRLHELDVMKINFLTNLSHEFRTPISLIMAPVEKLMSLPIEENILREVSVIKRNARRLLNLVNQLLDFRKMEEQELRLNLSDGDLVAFIRDAAGSFQDISERKKITFEFKTKVESMEARFDADKVERIIFNLLSNAFKFTNSGGLVSITLSLVCQAEVKSLQIIVCDSGVGIPKRDQLKIFEKFFQHDTPDIILNQGSGIGLSIVKEFTELHGGDVTVVSKPGVGTSFTVLLPIINSAEHMVAAQLSPQTEKSSKSGNVVKVSDNKKYSILLVEDNEDFKNYLKENLETNYKVAEASNGKDGWQKVLSGHPDLVISDVNMPVMDGIELCRKIKTDKRTSFIPVILLTALGREEDQIKGLQTEANDYLTKPFSFEILNTRVKNLINLNQRLKVTFSKQIQMIVTENEVQSNDEKLLNDISTFIEERLNDPTFSIEELSKHLRMSRSSLYNKMFELTGQPPIDYVRTIKLQKAALLLENSQYTIREVAFMTGFATPGYFSKVFKEKYNLSPSDFLNIKKSKAKEAHRNDAAV</sequence>
<dbReference type="CDD" id="cd00063">
    <property type="entry name" value="FN3"/>
    <property type="match status" value="1"/>
</dbReference>
<evidence type="ECO:0000256" key="9">
    <source>
        <dbReference type="ARBA" id="ARBA00023015"/>
    </source>
</evidence>
<dbReference type="SUPFAM" id="SSF55874">
    <property type="entry name" value="ATPase domain of HSP90 chaperone/DNA topoisomerase II/histidine kinase"/>
    <property type="match status" value="1"/>
</dbReference>
<gene>
    <name evidence="17" type="ORF">RG47T_1326</name>
</gene>
<dbReference type="Pfam" id="PF12833">
    <property type="entry name" value="HTH_18"/>
    <property type="match status" value="1"/>
</dbReference>
<dbReference type="Gene3D" id="3.40.50.2300">
    <property type="match status" value="1"/>
</dbReference>
<organism evidence="17 18">
    <name type="scientific">Mucilaginibacter polytrichastri</name>
    <dbReference type="NCBI Taxonomy" id="1302689"/>
    <lineage>
        <taxon>Bacteria</taxon>
        <taxon>Pseudomonadati</taxon>
        <taxon>Bacteroidota</taxon>
        <taxon>Sphingobacteriia</taxon>
        <taxon>Sphingobacteriales</taxon>
        <taxon>Sphingobacteriaceae</taxon>
        <taxon>Mucilaginibacter</taxon>
    </lineage>
</organism>
<evidence type="ECO:0000259" key="15">
    <source>
        <dbReference type="PROSITE" id="PS50109"/>
    </source>
</evidence>
<dbReference type="FunFam" id="3.30.565.10:FF:000037">
    <property type="entry name" value="Hybrid sensor histidine kinase/response regulator"/>
    <property type="match status" value="1"/>
</dbReference>
<feature type="domain" description="HTH araC/xylS-type" evidence="14">
    <location>
        <begin position="1242"/>
        <end position="1341"/>
    </location>
</feature>
<dbReference type="OrthoDB" id="9809670at2"/>
<evidence type="ECO:0000256" key="10">
    <source>
        <dbReference type="ARBA" id="ARBA00023125"/>
    </source>
</evidence>
<dbReference type="CDD" id="cd00082">
    <property type="entry name" value="HisKA"/>
    <property type="match status" value="1"/>
</dbReference>
<dbReference type="Pfam" id="PF07494">
    <property type="entry name" value="Reg_prop"/>
    <property type="match status" value="4"/>
</dbReference>
<dbReference type="EC" id="2.7.13.3" evidence="2"/>
<dbReference type="InterPro" id="IPR036890">
    <property type="entry name" value="HATPase_C_sf"/>
</dbReference>
<dbReference type="InterPro" id="IPR036097">
    <property type="entry name" value="HisK_dim/P_sf"/>
</dbReference>
<dbReference type="InterPro" id="IPR011110">
    <property type="entry name" value="Reg_prop"/>
</dbReference>
<dbReference type="SMART" id="SM00342">
    <property type="entry name" value="HTH_ARAC"/>
    <property type="match status" value="1"/>
</dbReference>
<evidence type="ECO:0000256" key="5">
    <source>
        <dbReference type="ARBA" id="ARBA00022741"/>
    </source>
</evidence>
<keyword evidence="3 12" id="KW-0597">Phosphoprotein</keyword>
<dbReference type="Gene3D" id="1.10.10.60">
    <property type="entry name" value="Homeodomain-like"/>
    <property type="match status" value="2"/>
</dbReference>
<evidence type="ECO:0000256" key="6">
    <source>
        <dbReference type="ARBA" id="ARBA00022777"/>
    </source>
</evidence>
<comment type="caution">
    <text evidence="17">The sequence shown here is derived from an EMBL/GenBank/DDBJ whole genome shotgun (WGS) entry which is preliminary data.</text>
</comment>
<evidence type="ECO:0000313" key="18">
    <source>
        <dbReference type="Proteomes" id="UP000186720"/>
    </source>
</evidence>
<dbReference type="SMART" id="SM00387">
    <property type="entry name" value="HATPase_c"/>
    <property type="match status" value="1"/>
</dbReference>
<dbReference type="GO" id="GO:0005524">
    <property type="term" value="F:ATP binding"/>
    <property type="evidence" value="ECO:0007669"/>
    <property type="project" value="UniProtKB-KW"/>
</dbReference>
<dbReference type="SUPFAM" id="SSF63829">
    <property type="entry name" value="Calcium-dependent phosphotriesterase"/>
    <property type="match status" value="3"/>
</dbReference>
<protein>
    <recommendedName>
        <fullName evidence="2">histidine kinase</fullName>
        <ecNumber evidence="2">2.7.13.3</ecNumber>
    </recommendedName>
</protein>
<evidence type="ECO:0000256" key="1">
    <source>
        <dbReference type="ARBA" id="ARBA00000085"/>
    </source>
</evidence>
<dbReference type="InterPro" id="IPR018060">
    <property type="entry name" value="HTH_AraC"/>
</dbReference>
<dbReference type="InterPro" id="IPR013783">
    <property type="entry name" value="Ig-like_fold"/>
</dbReference>
<dbReference type="Proteomes" id="UP000186720">
    <property type="component" value="Unassembled WGS sequence"/>
</dbReference>
<dbReference type="Pfam" id="PF00512">
    <property type="entry name" value="HisKA"/>
    <property type="match status" value="1"/>
</dbReference>
<evidence type="ECO:0000259" key="16">
    <source>
        <dbReference type="PROSITE" id="PS50110"/>
    </source>
</evidence>
<dbReference type="CDD" id="cd17574">
    <property type="entry name" value="REC_OmpR"/>
    <property type="match status" value="1"/>
</dbReference>
<accession>A0A1Q5ZVV3</accession>